<name>A0ABD1CQK5_CULPP</name>
<accession>A0ABD1CQK5</accession>
<dbReference type="InterPro" id="IPR018627">
    <property type="entry name" value="ELP6"/>
</dbReference>
<reference evidence="4 5" key="1">
    <citation type="submission" date="2024-05" db="EMBL/GenBank/DDBJ databases">
        <title>Culex pipiens pipiens assembly and annotation.</title>
        <authorList>
            <person name="Alout H."/>
            <person name="Durand T."/>
        </authorList>
    </citation>
    <scope>NUCLEOTIDE SEQUENCE [LARGE SCALE GENOMIC DNA]</scope>
    <source>
        <strain evidence="4">HA-2024</strain>
        <tissue evidence="4">Whole body</tissue>
    </source>
</reference>
<evidence type="ECO:0000256" key="1">
    <source>
        <dbReference type="ARBA" id="ARBA00005043"/>
    </source>
</evidence>
<organism evidence="4 5">
    <name type="scientific">Culex pipiens pipiens</name>
    <name type="common">Northern house mosquito</name>
    <dbReference type="NCBI Taxonomy" id="38569"/>
    <lineage>
        <taxon>Eukaryota</taxon>
        <taxon>Metazoa</taxon>
        <taxon>Ecdysozoa</taxon>
        <taxon>Arthropoda</taxon>
        <taxon>Hexapoda</taxon>
        <taxon>Insecta</taxon>
        <taxon>Pterygota</taxon>
        <taxon>Neoptera</taxon>
        <taxon>Endopterygota</taxon>
        <taxon>Diptera</taxon>
        <taxon>Nematocera</taxon>
        <taxon>Culicoidea</taxon>
        <taxon>Culicidae</taxon>
        <taxon>Culicinae</taxon>
        <taxon>Culicini</taxon>
        <taxon>Culex</taxon>
        <taxon>Culex</taxon>
    </lineage>
</organism>
<dbReference type="InterPro" id="IPR027417">
    <property type="entry name" value="P-loop_NTPase"/>
</dbReference>
<dbReference type="Gene3D" id="3.40.50.300">
    <property type="entry name" value="P-loop containing nucleotide triphosphate hydrolases"/>
    <property type="match status" value="1"/>
</dbReference>
<dbReference type="PANTHER" id="PTHR16184:SF6">
    <property type="entry name" value="ELONGATOR COMPLEX PROTEIN 6"/>
    <property type="match status" value="1"/>
</dbReference>
<protein>
    <recommendedName>
        <fullName evidence="3">Elongator complex protein 6</fullName>
    </recommendedName>
</protein>
<evidence type="ECO:0000256" key="3">
    <source>
        <dbReference type="ARBA" id="ARBA00020263"/>
    </source>
</evidence>
<sequence length="253" mass="28123">MAQPVLATCGLNEATIPPLTLIKQDSGVDGSFLIAAILGHRLKTSKDHRVLLIATQHNYTHYSSACLKLTYNLGPSRDSGQLQTLDIGAELFQNFPEAGPNLSDLQKRIEEFLQSSPQATILIDDLTFFLNLGHTESMLIDFVEAIVTGLNRPNQAVVIKLNTADLYDVLGANLDDLAATELRLERLTSGNFREVDGRLTVSRVREQEDALVQTKQRDRQVLFKVNERNVKVFVPGELGIKNLPLVRYRASIE</sequence>
<comment type="similarity">
    <text evidence="2">Belongs to the ELP6 family.</text>
</comment>
<keyword evidence="5" id="KW-1185">Reference proteome</keyword>
<evidence type="ECO:0000313" key="4">
    <source>
        <dbReference type="EMBL" id="KAL1378709.1"/>
    </source>
</evidence>
<comment type="pathway">
    <text evidence="1">tRNA modification; 5-methoxycarbonylmethyl-2-thiouridine-tRNA biosynthesis.</text>
</comment>
<gene>
    <name evidence="4" type="ORF">pipiens_015408</name>
</gene>
<dbReference type="AlphaFoldDB" id="A0ABD1CQK5"/>
<evidence type="ECO:0000256" key="2">
    <source>
        <dbReference type="ARBA" id="ARBA00008837"/>
    </source>
</evidence>
<proteinExistence type="inferred from homology"/>
<comment type="caution">
    <text evidence="4">The sequence shown here is derived from an EMBL/GenBank/DDBJ whole genome shotgun (WGS) entry which is preliminary data.</text>
</comment>
<evidence type="ECO:0000313" key="5">
    <source>
        <dbReference type="Proteomes" id="UP001562425"/>
    </source>
</evidence>
<dbReference type="PANTHER" id="PTHR16184">
    <property type="entry name" value="ELONGATOR COMPLEX PROTEIN 6"/>
    <property type="match status" value="1"/>
</dbReference>
<dbReference type="Proteomes" id="UP001562425">
    <property type="component" value="Unassembled WGS sequence"/>
</dbReference>
<dbReference type="EMBL" id="JBEHCU010010145">
    <property type="protein sequence ID" value="KAL1378709.1"/>
    <property type="molecule type" value="Genomic_DNA"/>
</dbReference>